<dbReference type="Pfam" id="PF01627">
    <property type="entry name" value="Hpt"/>
    <property type="match status" value="1"/>
</dbReference>
<accession>A0A7C2XAU3</accession>
<keyword evidence="5 15" id="KW-0597">Phosphoprotein</keyword>
<dbReference type="CDD" id="cd16922">
    <property type="entry name" value="HATPase_EvgS-ArcB-TorS-like"/>
    <property type="match status" value="1"/>
</dbReference>
<evidence type="ECO:0000256" key="4">
    <source>
        <dbReference type="ARBA" id="ARBA00022475"/>
    </source>
</evidence>
<dbReference type="InterPro" id="IPR005467">
    <property type="entry name" value="His_kinase_dom"/>
</dbReference>
<dbReference type="GO" id="GO:0005886">
    <property type="term" value="C:plasma membrane"/>
    <property type="evidence" value="ECO:0007669"/>
    <property type="project" value="UniProtKB-SubCell"/>
</dbReference>
<evidence type="ECO:0000256" key="16">
    <source>
        <dbReference type="SAM" id="Coils"/>
    </source>
</evidence>
<evidence type="ECO:0000313" key="20">
    <source>
        <dbReference type="EMBL" id="HET98477.1"/>
    </source>
</evidence>
<evidence type="ECO:0000256" key="2">
    <source>
        <dbReference type="ARBA" id="ARBA00004651"/>
    </source>
</evidence>
<dbReference type="PROSITE" id="PS50110">
    <property type="entry name" value="RESPONSE_REGULATORY"/>
    <property type="match status" value="1"/>
</dbReference>
<dbReference type="SMART" id="SM00388">
    <property type="entry name" value="HisKA"/>
    <property type="match status" value="1"/>
</dbReference>
<sequence>MAKRNPHPPLEQSLHLLWRHSPDSMFIVRVQGGRYWLAAYNPVQRRAFPAGVDLSRPFDEILPAEMYPAIQARYARCVATRQPMSYEEPGLGDDYWYTMLVPLVEADGRVEYIAGVSRNIKDLKQTESRMVEAMERAELLNERYERLNLELERKVRERTAELAAAKEQAEAASEAKSRFLANMSHELRTPLNAVIGLSGLVLESGLDERQRDYLEQIRASGETLLALINDILDYSKREAGRLVLEQTPFALAEVLTRSLALCRPEAWRKGLELVLDAAPDLPPWLIGDPLRLQQVLVNLVSNSVKFTSRGRVVLAVKLLESAGGGAVLGFSVADTGIGIPASQQEELFNAFCQLDASIARRFGGTGLGLAISAQLVELMEGRIQVESQPGQGATFSFVLRLPVAATPREYRDQAPPRGGAVPDLAGFRLLLAEDDAVNRQVALALLAKTGAVVDLAADGDQAVERVRSQPYDLVLMDLRMPGLDGLAATAAIRRLPEREGLPIIALTAHAMEEDRLKSLAAGLNGHLTKPLRAESLYALLQSRLAPGLGGGSPSGDSPLVEVPQGDELLSALRELALDVDGALEGLDHNLLLYRKLVRGFAREFAQVGDCLRRLVQAGDGEALQIKVHSLKSAAAYIGARDLAAACADLERVLSDSGTVETALERVCRRLERLLSALGTLVGSDFDGAV</sequence>
<evidence type="ECO:0000256" key="6">
    <source>
        <dbReference type="ARBA" id="ARBA00022679"/>
    </source>
</evidence>
<organism evidence="20">
    <name type="scientific">Desulfurivibrio alkaliphilus</name>
    <dbReference type="NCBI Taxonomy" id="427923"/>
    <lineage>
        <taxon>Bacteria</taxon>
        <taxon>Pseudomonadati</taxon>
        <taxon>Thermodesulfobacteriota</taxon>
        <taxon>Desulfobulbia</taxon>
        <taxon>Desulfobulbales</taxon>
        <taxon>Desulfobulbaceae</taxon>
        <taxon>Desulfurivibrio</taxon>
    </lineage>
</organism>
<evidence type="ECO:0000256" key="3">
    <source>
        <dbReference type="ARBA" id="ARBA00012438"/>
    </source>
</evidence>
<gene>
    <name evidence="20" type="ORF">ENN98_07285</name>
</gene>
<evidence type="ECO:0000256" key="10">
    <source>
        <dbReference type="ARBA" id="ARBA00022840"/>
    </source>
</evidence>
<keyword evidence="9" id="KW-0418">Kinase</keyword>
<keyword evidence="7" id="KW-0812">Transmembrane</keyword>
<dbReference type="InterPro" id="IPR001789">
    <property type="entry name" value="Sig_transdc_resp-reg_receiver"/>
</dbReference>
<dbReference type="InterPro" id="IPR004358">
    <property type="entry name" value="Sig_transdc_His_kin-like_C"/>
</dbReference>
<evidence type="ECO:0000259" key="18">
    <source>
        <dbReference type="PROSITE" id="PS50110"/>
    </source>
</evidence>
<dbReference type="GO" id="GO:0005524">
    <property type="term" value="F:ATP binding"/>
    <property type="evidence" value="ECO:0007669"/>
    <property type="project" value="UniProtKB-KW"/>
</dbReference>
<comment type="catalytic activity">
    <reaction evidence="1">
        <text>ATP + protein L-histidine = ADP + protein N-phospho-L-histidine.</text>
        <dbReference type="EC" id="2.7.13.3"/>
    </reaction>
</comment>
<evidence type="ECO:0000259" key="17">
    <source>
        <dbReference type="PROSITE" id="PS50109"/>
    </source>
</evidence>
<dbReference type="PROSITE" id="PS50894">
    <property type="entry name" value="HPT"/>
    <property type="match status" value="1"/>
</dbReference>
<protein>
    <recommendedName>
        <fullName evidence="3">histidine kinase</fullName>
        <ecNumber evidence="3">2.7.13.3</ecNumber>
    </recommendedName>
</protein>
<comment type="subcellular location">
    <subcellularLocation>
        <location evidence="2">Cell membrane</location>
        <topology evidence="2">Multi-pass membrane protein</topology>
    </subcellularLocation>
</comment>
<dbReference type="Gene3D" id="3.30.450.20">
    <property type="entry name" value="PAS domain"/>
    <property type="match status" value="1"/>
</dbReference>
<dbReference type="PROSITE" id="PS50109">
    <property type="entry name" value="HIS_KIN"/>
    <property type="match status" value="1"/>
</dbReference>
<feature type="modified residue" description="4-aspartylphosphate" evidence="15">
    <location>
        <position position="477"/>
    </location>
</feature>
<dbReference type="Gene3D" id="3.40.50.2300">
    <property type="match status" value="1"/>
</dbReference>
<dbReference type="Proteomes" id="UP000885986">
    <property type="component" value="Unassembled WGS sequence"/>
</dbReference>
<dbReference type="PANTHER" id="PTHR45339">
    <property type="entry name" value="HYBRID SIGNAL TRANSDUCTION HISTIDINE KINASE J"/>
    <property type="match status" value="1"/>
</dbReference>
<keyword evidence="4" id="KW-1003">Cell membrane</keyword>
<keyword evidence="6" id="KW-0808">Transferase</keyword>
<dbReference type="PRINTS" id="PR00344">
    <property type="entry name" value="BCTRLSENSOR"/>
</dbReference>
<dbReference type="Gene3D" id="1.20.120.160">
    <property type="entry name" value="HPT domain"/>
    <property type="match status" value="1"/>
</dbReference>
<dbReference type="Pfam" id="PF00512">
    <property type="entry name" value="HisKA"/>
    <property type="match status" value="1"/>
</dbReference>
<name>A0A7C2XAU3_9BACT</name>
<evidence type="ECO:0000256" key="15">
    <source>
        <dbReference type="PROSITE-ProRule" id="PRU00169"/>
    </source>
</evidence>
<dbReference type="SUPFAM" id="SSF55874">
    <property type="entry name" value="ATPase domain of HSP90 chaperone/DNA topoisomerase II/histidine kinase"/>
    <property type="match status" value="1"/>
</dbReference>
<keyword evidence="8" id="KW-0547">Nucleotide-binding</keyword>
<proteinExistence type="predicted"/>
<evidence type="ECO:0000256" key="9">
    <source>
        <dbReference type="ARBA" id="ARBA00022777"/>
    </source>
</evidence>
<dbReference type="AlphaFoldDB" id="A0A7C2XAU3"/>
<dbReference type="PANTHER" id="PTHR45339:SF1">
    <property type="entry name" value="HYBRID SIGNAL TRANSDUCTION HISTIDINE KINASE J"/>
    <property type="match status" value="1"/>
</dbReference>
<dbReference type="FunFam" id="3.30.565.10:FF:000010">
    <property type="entry name" value="Sensor histidine kinase RcsC"/>
    <property type="match status" value="1"/>
</dbReference>
<evidence type="ECO:0000256" key="14">
    <source>
        <dbReference type="PROSITE-ProRule" id="PRU00110"/>
    </source>
</evidence>
<evidence type="ECO:0000256" key="8">
    <source>
        <dbReference type="ARBA" id="ARBA00022741"/>
    </source>
</evidence>
<dbReference type="CDD" id="cd00082">
    <property type="entry name" value="HisKA"/>
    <property type="match status" value="1"/>
</dbReference>
<dbReference type="InterPro" id="IPR011006">
    <property type="entry name" value="CheY-like_superfamily"/>
</dbReference>
<dbReference type="InterPro" id="IPR003594">
    <property type="entry name" value="HATPase_dom"/>
</dbReference>
<dbReference type="EMBL" id="DSDS01000161">
    <property type="protein sequence ID" value="HET98477.1"/>
    <property type="molecule type" value="Genomic_DNA"/>
</dbReference>
<feature type="coiled-coil region" evidence="16">
    <location>
        <begin position="123"/>
        <end position="182"/>
    </location>
</feature>
<dbReference type="SUPFAM" id="SSF47384">
    <property type="entry name" value="Homodimeric domain of signal transducing histidine kinase"/>
    <property type="match status" value="1"/>
</dbReference>
<reference evidence="20" key="1">
    <citation type="journal article" date="2020" name="mSystems">
        <title>Genome- and Community-Level Interaction Insights into Carbon Utilization and Element Cycling Functions of Hydrothermarchaeota in Hydrothermal Sediment.</title>
        <authorList>
            <person name="Zhou Z."/>
            <person name="Liu Y."/>
            <person name="Xu W."/>
            <person name="Pan J."/>
            <person name="Luo Z.H."/>
            <person name="Li M."/>
        </authorList>
    </citation>
    <scope>NUCLEOTIDE SEQUENCE [LARGE SCALE GENOMIC DNA]</scope>
    <source>
        <strain evidence="20">SpSt-1224</strain>
    </source>
</reference>
<keyword evidence="16" id="KW-0175">Coiled coil</keyword>
<dbReference type="InterPro" id="IPR036890">
    <property type="entry name" value="HATPase_C_sf"/>
</dbReference>
<dbReference type="SUPFAM" id="SSF52172">
    <property type="entry name" value="CheY-like"/>
    <property type="match status" value="1"/>
</dbReference>
<dbReference type="FunFam" id="1.10.287.130:FF:000003">
    <property type="entry name" value="Histidine kinase"/>
    <property type="match status" value="1"/>
</dbReference>
<dbReference type="SMART" id="SM00387">
    <property type="entry name" value="HATPase_c"/>
    <property type="match status" value="1"/>
</dbReference>
<dbReference type="GO" id="GO:0000155">
    <property type="term" value="F:phosphorelay sensor kinase activity"/>
    <property type="evidence" value="ECO:0007669"/>
    <property type="project" value="InterPro"/>
</dbReference>
<evidence type="ECO:0000256" key="13">
    <source>
        <dbReference type="ARBA" id="ARBA00023136"/>
    </source>
</evidence>
<keyword evidence="10" id="KW-0067">ATP-binding</keyword>
<comment type="caution">
    <text evidence="20">The sequence shown here is derived from an EMBL/GenBank/DDBJ whole genome shotgun (WGS) entry which is preliminary data.</text>
</comment>
<dbReference type="SMART" id="SM00448">
    <property type="entry name" value="REC"/>
    <property type="match status" value="1"/>
</dbReference>
<dbReference type="InterPro" id="IPR036641">
    <property type="entry name" value="HPT_dom_sf"/>
</dbReference>
<dbReference type="Pfam" id="PF02518">
    <property type="entry name" value="HATPase_c"/>
    <property type="match status" value="1"/>
</dbReference>
<feature type="modified residue" description="Phosphohistidine" evidence="14">
    <location>
        <position position="628"/>
    </location>
</feature>
<dbReference type="Gene3D" id="3.30.565.10">
    <property type="entry name" value="Histidine kinase-like ATPase, C-terminal domain"/>
    <property type="match status" value="1"/>
</dbReference>
<dbReference type="InterPro" id="IPR036097">
    <property type="entry name" value="HisK_dim/P_sf"/>
</dbReference>
<dbReference type="InterPro" id="IPR003661">
    <property type="entry name" value="HisK_dim/P_dom"/>
</dbReference>
<dbReference type="Gene3D" id="1.10.287.130">
    <property type="match status" value="1"/>
</dbReference>
<evidence type="ECO:0000259" key="19">
    <source>
        <dbReference type="PROSITE" id="PS50894"/>
    </source>
</evidence>
<evidence type="ECO:0000256" key="12">
    <source>
        <dbReference type="ARBA" id="ARBA00023012"/>
    </source>
</evidence>
<evidence type="ECO:0000256" key="7">
    <source>
        <dbReference type="ARBA" id="ARBA00022692"/>
    </source>
</evidence>
<evidence type="ECO:0000256" key="5">
    <source>
        <dbReference type="ARBA" id="ARBA00022553"/>
    </source>
</evidence>
<dbReference type="EC" id="2.7.13.3" evidence="3"/>
<dbReference type="CDD" id="cd17546">
    <property type="entry name" value="REC_hyHK_CKI1_RcsC-like"/>
    <property type="match status" value="1"/>
</dbReference>
<feature type="domain" description="Response regulatory" evidence="18">
    <location>
        <begin position="428"/>
        <end position="544"/>
    </location>
</feature>
<feature type="domain" description="HPt" evidence="19">
    <location>
        <begin position="589"/>
        <end position="680"/>
    </location>
</feature>
<keyword evidence="11" id="KW-1133">Transmembrane helix</keyword>
<evidence type="ECO:0000256" key="11">
    <source>
        <dbReference type="ARBA" id="ARBA00022989"/>
    </source>
</evidence>
<dbReference type="InterPro" id="IPR008207">
    <property type="entry name" value="Sig_transdc_His_kin_Hpt_dom"/>
</dbReference>
<keyword evidence="13" id="KW-0472">Membrane</keyword>
<dbReference type="Pfam" id="PF00072">
    <property type="entry name" value="Response_reg"/>
    <property type="match status" value="1"/>
</dbReference>
<keyword evidence="12" id="KW-0902">Two-component regulatory system</keyword>
<dbReference type="SUPFAM" id="SSF47226">
    <property type="entry name" value="Histidine-containing phosphotransfer domain, HPT domain"/>
    <property type="match status" value="1"/>
</dbReference>
<feature type="domain" description="Histidine kinase" evidence="17">
    <location>
        <begin position="182"/>
        <end position="403"/>
    </location>
</feature>
<evidence type="ECO:0000256" key="1">
    <source>
        <dbReference type="ARBA" id="ARBA00000085"/>
    </source>
</evidence>